<organism evidence="5 6">
    <name type="scientific">Enhygromyxa salina</name>
    <dbReference type="NCBI Taxonomy" id="215803"/>
    <lineage>
        <taxon>Bacteria</taxon>
        <taxon>Pseudomonadati</taxon>
        <taxon>Myxococcota</taxon>
        <taxon>Polyangia</taxon>
        <taxon>Nannocystales</taxon>
        <taxon>Nannocystaceae</taxon>
        <taxon>Enhygromyxa</taxon>
    </lineage>
</organism>
<protein>
    <submittedName>
        <fullName evidence="5">4-hydroxy-tetrahydrodipicolinate synthase</fullName>
        <ecNumber evidence="5">4.3.3.7</ecNumber>
    </submittedName>
</protein>
<dbReference type="Gene3D" id="3.20.20.70">
    <property type="entry name" value="Aldolase class I"/>
    <property type="match status" value="1"/>
</dbReference>
<name>A0A2S9YFS6_9BACT</name>
<dbReference type="AlphaFoldDB" id="A0A2S9YFS6"/>
<evidence type="ECO:0000313" key="5">
    <source>
        <dbReference type="EMBL" id="PRQ03902.1"/>
    </source>
</evidence>
<comment type="caution">
    <text evidence="5">The sequence shown here is derived from an EMBL/GenBank/DDBJ whole genome shotgun (WGS) entry which is preliminary data.</text>
</comment>
<sequence>MMNFQGVMPAITTPFDPAGAVDHAFVDRHAAWLVDHGTTGIIALGSLGEGATLLVDEKLELLRTLIGAVGERVPVVASISALSTAEACSLAREAERVGCRGLMVLPPYVHKGPWAEIRDHFDAVIRASSLPCMLYNNPIAYGVDLLPDQVAELAAAHAQVVAIKESSGDLRRITAVRALLGDRLNILAGLDDMALEAARLGADGWVAGLVNALPAESVALFELGRSEAPADWAQAFELYRWFLPLLRLDCQPDFVQQIKLVQAREQIGSERVRAPRRPLEGAVRERSLALIDQRLADGVRPELGL</sequence>
<dbReference type="SUPFAM" id="SSF51569">
    <property type="entry name" value="Aldolase"/>
    <property type="match status" value="1"/>
</dbReference>
<proteinExistence type="inferred from homology"/>
<dbReference type="EMBL" id="PVNL01000106">
    <property type="protein sequence ID" value="PRQ03902.1"/>
    <property type="molecule type" value="Genomic_DNA"/>
</dbReference>
<dbReference type="PANTHER" id="PTHR12128:SF72">
    <property type="entry name" value="DIHYDRODIPICOLINATE SYNTHASE"/>
    <property type="match status" value="1"/>
</dbReference>
<evidence type="ECO:0000256" key="3">
    <source>
        <dbReference type="PIRSR" id="PIRSR001365-1"/>
    </source>
</evidence>
<accession>A0A2S9YFS6</accession>
<feature type="active site" description="Schiff-base intermediate with substrate" evidence="3">
    <location>
        <position position="164"/>
    </location>
</feature>
<gene>
    <name evidence="5" type="primary">dapA_1</name>
    <name evidence="5" type="ORF">ENSA7_51930</name>
</gene>
<dbReference type="InterPro" id="IPR013785">
    <property type="entry name" value="Aldolase_TIM"/>
</dbReference>
<comment type="similarity">
    <text evidence="2">Belongs to the DapA family.</text>
</comment>
<evidence type="ECO:0000256" key="4">
    <source>
        <dbReference type="PIRSR" id="PIRSR001365-2"/>
    </source>
</evidence>
<dbReference type="InterPro" id="IPR002220">
    <property type="entry name" value="DapA-like"/>
</dbReference>
<feature type="active site" description="Proton donor/acceptor" evidence="3">
    <location>
        <position position="135"/>
    </location>
</feature>
<evidence type="ECO:0000313" key="6">
    <source>
        <dbReference type="Proteomes" id="UP000238823"/>
    </source>
</evidence>
<reference evidence="5 6" key="1">
    <citation type="submission" date="2018-03" db="EMBL/GenBank/DDBJ databases">
        <title>Draft Genome Sequences of the Obligatory Marine Myxobacteria Enhygromyxa salina SWB007.</title>
        <authorList>
            <person name="Poehlein A."/>
            <person name="Moghaddam J.A."/>
            <person name="Harms H."/>
            <person name="Alanjari M."/>
            <person name="Koenig G.M."/>
            <person name="Daniel R."/>
            <person name="Schaeberle T.F."/>
        </authorList>
    </citation>
    <scope>NUCLEOTIDE SEQUENCE [LARGE SCALE GENOMIC DNA]</scope>
    <source>
        <strain evidence="5 6">SWB007</strain>
    </source>
</reference>
<dbReference type="PANTHER" id="PTHR12128">
    <property type="entry name" value="DIHYDRODIPICOLINATE SYNTHASE"/>
    <property type="match status" value="1"/>
</dbReference>
<dbReference type="CDD" id="cd00408">
    <property type="entry name" value="DHDPS-like"/>
    <property type="match status" value="1"/>
</dbReference>
<evidence type="ECO:0000256" key="1">
    <source>
        <dbReference type="ARBA" id="ARBA00023239"/>
    </source>
</evidence>
<dbReference type="PIRSF" id="PIRSF001365">
    <property type="entry name" value="DHDPS"/>
    <property type="match status" value="1"/>
</dbReference>
<dbReference type="SMART" id="SM01130">
    <property type="entry name" value="DHDPS"/>
    <property type="match status" value="1"/>
</dbReference>
<dbReference type="Proteomes" id="UP000238823">
    <property type="component" value="Unassembled WGS sequence"/>
</dbReference>
<dbReference type="Pfam" id="PF00701">
    <property type="entry name" value="DHDPS"/>
    <property type="match status" value="1"/>
</dbReference>
<dbReference type="EC" id="4.3.3.7" evidence="5"/>
<dbReference type="GO" id="GO:0008840">
    <property type="term" value="F:4-hydroxy-tetrahydrodipicolinate synthase activity"/>
    <property type="evidence" value="ECO:0007669"/>
    <property type="project" value="UniProtKB-EC"/>
</dbReference>
<keyword evidence="1 2" id="KW-0456">Lyase</keyword>
<feature type="binding site" evidence="4">
    <location>
        <position position="206"/>
    </location>
    <ligand>
        <name>pyruvate</name>
        <dbReference type="ChEBI" id="CHEBI:15361"/>
    </ligand>
</feature>
<evidence type="ECO:0000256" key="2">
    <source>
        <dbReference type="PIRNR" id="PIRNR001365"/>
    </source>
</evidence>
<dbReference type="PRINTS" id="PR00146">
    <property type="entry name" value="DHPICSNTHASE"/>
</dbReference>